<comment type="caution">
    <text evidence="3">The sequence shown here is derived from an EMBL/GenBank/DDBJ whole genome shotgun (WGS) entry which is preliminary data.</text>
</comment>
<gene>
    <name evidence="3" type="ORF">PHLCEN_2v9217</name>
</gene>
<dbReference type="InterPro" id="IPR040841">
    <property type="entry name" value="Luciferase_dom"/>
</dbReference>
<protein>
    <recommendedName>
        <fullName evidence="2">Luciferase domain-containing protein</fullName>
    </recommendedName>
</protein>
<sequence>MTGRKRTIQESEGTWISAAPGLSYAHCGVAGSSSSNPILLDSPPPLAKAPAAKRQRKTRNSDVPPPEKRGAMFKRKCPQNILERLERVNQQRFFMVDRTRNGKELKEEFQVLGSTGNVQTRAKETIASTSALLTSELEEVFANAPLAPNDVAHQRIREAYAKATGKAIASGSAAGGSDQKRRIPEMDTDCPICYEGMHGVAENKLSFCESCGNCLHKECFSQSYDSRLFAVFKAFSDGIRRHPRLFTLASLLGLSSPWLRNNYREFKALGPGGLPYNVCGWLIALAFKPFERETTSTDEYDRDLNKASWISEEERKRFPERRGSRPNSGFHVVPARQFDKIPKQEMMKRLDALVDRLLKENSHLVVAGRSPNERLHNGVLIHPDIPTPHGPAKASKREILHIHPSDHSLHVVLAPQDCKLGKPSQISLPLLCLLGVLLVIERNWGERHKLSGAKILGLPKEYIWIYAPRDEEELEVVEKILTASIGFMTGSGNVKH</sequence>
<evidence type="ECO:0000256" key="1">
    <source>
        <dbReference type="SAM" id="MobiDB-lite"/>
    </source>
</evidence>
<reference evidence="3 4" key="1">
    <citation type="submission" date="2018-02" db="EMBL/GenBank/DDBJ databases">
        <title>Genome sequence of the basidiomycete white-rot fungus Phlebia centrifuga.</title>
        <authorList>
            <person name="Granchi Z."/>
            <person name="Peng M."/>
            <person name="de Vries R.P."/>
            <person name="Hilden K."/>
            <person name="Makela M.R."/>
            <person name="Grigoriev I."/>
            <person name="Riley R."/>
        </authorList>
    </citation>
    <scope>NUCLEOTIDE SEQUENCE [LARGE SCALE GENOMIC DNA]</scope>
    <source>
        <strain evidence="3 4">FBCC195</strain>
    </source>
</reference>
<dbReference type="OrthoDB" id="5358398at2759"/>
<accession>A0A2R6NS64</accession>
<dbReference type="PANTHER" id="PTHR38695">
    <property type="entry name" value="AMINO ACID PERMEASE_ SLC12A DOMAIN-CONTAINING PROTEIN"/>
    <property type="match status" value="1"/>
</dbReference>
<proteinExistence type="predicted"/>
<organism evidence="3 4">
    <name type="scientific">Hermanssonia centrifuga</name>
    <dbReference type="NCBI Taxonomy" id="98765"/>
    <lineage>
        <taxon>Eukaryota</taxon>
        <taxon>Fungi</taxon>
        <taxon>Dikarya</taxon>
        <taxon>Basidiomycota</taxon>
        <taxon>Agaricomycotina</taxon>
        <taxon>Agaricomycetes</taxon>
        <taxon>Polyporales</taxon>
        <taxon>Meruliaceae</taxon>
        <taxon>Hermanssonia</taxon>
    </lineage>
</organism>
<dbReference type="Proteomes" id="UP000186601">
    <property type="component" value="Unassembled WGS sequence"/>
</dbReference>
<dbReference type="PANTHER" id="PTHR38695:SF1">
    <property type="entry name" value="AMINO ACID PERMEASE_ SLC12A DOMAIN-CONTAINING PROTEIN"/>
    <property type="match status" value="1"/>
</dbReference>
<dbReference type="InterPro" id="IPR048273">
    <property type="entry name" value="Luciferase"/>
</dbReference>
<dbReference type="Pfam" id="PF17648">
    <property type="entry name" value="Luciferase"/>
    <property type="match status" value="1"/>
</dbReference>
<feature type="region of interest" description="Disordered" evidence="1">
    <location>
        <begin position="33"/>
        <end position="73"/>
    </location>
</feature>
<keyword evidence="4" id="KW-1185">Reference proteome</keyword>
<evidence type="ECO:0000259" key="2">
    <source>
        <dbReference type="Pfam" id="PF17648"/>
    </source>
</evidence>
<dbReference type="STRING" id="98765.A0A2R6NS64"/>
<dbReference type="EMBL" id="MLYV02000907">
    <property type="protein sequence ID" value="PSR75300.1"/>
    <property type="molecule type" value="Genomic_DNA"/>
</dbReference>
<name>A0A2R6NS64_9APHY</name>
<evidence type="ECO:0000313" key="4">
    <source>
        <dbReference type="Proteomes" id="UP000186601"/>
    </source>
</evidence>
<feature type="domain" description="Luciferase" evidence="2">
    <location>
        <begin position="396"/>
        <end position="484"/>
    </location>
</feature>
<dbReference type="AlphaFoldDB" id="A0A2R6NS64"/>
<evidence type="ECO:0000313" key="3">
    <source>
        <dbReference type="EMBL" id="PSR75300.1"/>
    </source>
</evidence>